<evidence type="ECO:0000256" key="1">
    <source>
        <dbReference type="ARBA" id="ARBA00001968"/>
    </source>
</evidence>
<feature type="region of interest" description="Disordered" evidence="8">
    <location>
        <begin position="72"/>
        <end position="102"/>
    </location>
</feature>
<feature type="compositionally biased region" description="Polar residues" evidence="8">
    <location>
        <begin position="78"/>
        <end position="92"/>
    </location>
</feature>
<evidence type="ECO:0000256" key="5">
    <source>
        <dbReference type="ARBA" id="ARBA00022723"/>
    </source>
</evidence>
<keyword evidence="10" id="KW-1185">Reference proteome</keyword>
<evidence type="ECO:0000256" key="2">
    <source>
        <dbReference type="ARBA" id="ARBA00004123"/>
    </source>
</evidence>
<feature type="compositionally biased region" description="Basic and acidic residues" evidence="8">
    <location>
        <begin position="191"/>
        <end position="204"/>
    </location>
</feature>
<dbReference type="Proteomes" id="UP000887572">
    <property type="component" value="Unplaced"/>
</dbReference>
<dbReference type="PANTHER" id="PTHR22930:SF250">
    <property type="entry name" value="NUCLEASE HARBI1-LIKE PROTEIN"/>
    <property type="match status" value="1"/>
</dbReference>
<comment type="similarity">
    <text evidence="3">Belongs to the HARBI1 family.</text>
</comment>
<name>A0A914I951_GLORO</name>
<evidence type="ECO:0000256" key="4">
    <source>
        <dbReference type="ARBA" id="ARBA00022722"/>
    </source>
</evidence>
<sequence>MYLFPHLQITQNQPENLVEYSEFNQDRHRAENSYRLISNQTQKTSARHETRIAPPHQKNHYCHQNDTSHPFNLDQPPTVFQSPTFENGQNFNPKDYGGDQNFQFSQNKVVDRHGNDRYQFEERKGNNPVHSFEAEEHPNFRKALKQVVNRYGDDESNVYLAYLLALNQPNSHSHQTPRETSEYPTQPQNAPRREWTADGRDKKVNRYRAPNQNFRPANGRENSADPYGMPQRLNKVREGRGVRKRIEEDRQPNWNMESCSDGENLLPRKDQLSEPRHLHNPNSLTACPSGKDLTALHSADPVRLSTFSVIPCRELNKNVDSHLYPEVNKKFEGSPDKIPEPRIEEANVDWTLKGKEKEEQRQEIVVKFVTPTLGHAAAVSSPFRRSSTTGARGTSRGADRPVRTLADRIDPLRTSILRAIDSIPQAPTPKAGPGITDMVSWSVTHVKRVVVMIIINTEQYGNNNCSPSSLFRLSLLLPSPVAAAFLLSPLSASFSPPSRIRCLRQLCQFVHAFNGASTELVSTSNERDSLLFNFVSDEMRTLSSEEQTEQDDDNNLHTNALKARNVGAHFCLAPCFNTRWAFVRVSVNFDHFVVQKQLAWIRAELIRQQILRRIQHDFVEAVEFFERAAKRRSNARLPQLLRVFAAYFNVWVDNYDNNLSSETETPHTIFMIKLNALIDEFVDRNDPVKHARDAASLTVKQVKEKWHNMKKDSKRRFADEKREKRKTGGGRDESQPQDSVHSAIVDTFGERASFSGIPGARSTPLFADFSAEDDLEIQALTGLEEKPFKLMKTEFGQSPSPGPSRMRRSATSSVTDLQRNNEFRTKTDFFNYCSLPCVLGAIDCTHIRINSPGADDEQSYINRKGFYSINMQAIVDSKCQFMNVDVSWPGATHDSFVLRQSSTWEFFESGRGGNSILLGDSGYPLKTWLITPFLSPVTESQK</sequence>
<dbReference type="AlphaFoldDB" id="A0A914I951"/>
<dbReference type="GO" id="GO:0004518">
    <property type="term" value="F:nuclease activity"/>
    <property type="evidence" value="ECO:0007669"/>
    <property type="project" value="UniProtKB-KW"/>
</dbReference>
<organism evidence="10 11">
    <name type="scientific">Globodera rostochiensis</name>
    <name type="common">Golden nematode worm</name>
    <name type="synonym">Heterodera rostochiensis</name>
    <dbReference type="NCBI Taxonomy" id="31243"/>
    <lineage>
        <taxon>Eukaryota</taxon>
        <taxon>Metazoa</taxon>
        <taxon>Ecdysozoa</taxon>
        <taxon>Nematoda</taxon>
        <taxon>Chromadorea</taxon>
        <taxon>Rhabditida</taxon>
        <taxon>Tylenchina</taxon>
        <taxon>Tylenchomorpha</taxon>
        <taxon>Tylenchoidea</taxon>
        <taxon>Heteroderidae</taxon>
        <taxon>Heteroderinae</taxon>
        <taxon>Globodera</taxon>
    </lineage>
</organism>
<evidence type="ECO:0000256" key="6">
    <source>
        <dbReference type="ARBA" id="ARBA00022801"/>
    </source>
</evidence>
<comment type="cofactor">
    <cofactor evidence="1">
        <name>a divalent metal cation</name>
        <dbReference type="ChEBI" id="CHEBI:60240"/>
    </cofactor>
</comment>
<keyword evidence="7" id="KW-0539">Nucleus</keyword>
<dbReference type="WBParaSite" id="Gr19_v10_g8420.t4">
    <property type="protein sequence ID" value="Gr19_v10_g8420.t4"/>
    <property type="gene ID" value="Gr19_v10_g8420"/>
</dbReference>
<comment type="subcellular location">
    <subcellularLocation>
        <location evidence="2">Nucleus</location>
    </subcellularLocation>
</comment>
<dbReference type="InterPro" id="IPR045249">
    <property type="entry name" value="HARBI1-like"/>
</dbReference>
<keyword evidence="5" id="KW-0479">Metal-binding</keyword>
<dbReference type="GO" id="GO:0005634">
    <property type="term" value="C:nucleus"/>
    <property type="evidence" value="ECO:0007669"/>
    <property type="project" value="UniProtKB-SubCell"/>
</dbReference>
<evidence type="ECO:0000256" key="8">
    <source>
        <dbReference type="SAM" id="MobiDB-lite"/>
    </source>
</evidence>
<evidence type="ECO:0000256" key="3">
    <source>
        <dbReference type="ARBA" id="ARBA00006958"/>
    </source>
</evidence>
<feature type="region of interest" description="Disordered" evidence="8">
    <location>
        <begin position="709"/>
        <end position="740"/>
    </location>
</feature>
<dbReference type="PANTHER" id="PTHR22930">
    <property type="match status" value="1"/>
</dbReference>
<feature type="compositionally biased region" description="Polar residues" evidence="8">
    <location>
        <begin position="383"/>
        <end position="392"/>
    </location>
</feature>
<evidence type="ECO:0000259" key="9">
    <source>
        <dbReference type="Pfam" id="PF13359"/>
    </source>
</evidence>
<reference evidence="11" key="1">
    <citation type="submission" date="2022-11" db="UniProtKB">
        <authorList>
            <consortium name="WormBaseParasite"/>
        </authorList>
    </citation>
    <scope>IDENTIFICATION</scope>
</reference>
<dbReference type="InterPro" id="IPR027806">
    <property type="entry name" value="HARBI1_dom"/>
</dbReference>
<keyword evidence="4" id="KW-0540">Nuclease</keyword>
<evidence type="ECO:0000313" key="11">
    <source>
        <dbReference type="WBParaSite" id="Gr19_v10_g8420.t4"/>
    </source>
</evidence>
<feature type="domain" description="DDE Tnp4" evidence="9">
    <location>
        <begin position="842"/>
        <end position="934"/>
    </location>
</feature>
<evidence type="ECO:0000256" key="7">
    <source>
        <dbReference type="ARBA" id="ARBA00023242"/>
    </source>
</evidence>
<keyword evidence="6" id="KW-0378">Hydrolase</keyword>
<feature type="region of interest" description="Disordered" evidence="8">
    <location>
        <begin position="794"/>
        <end position="815"/>
    </location>
</feature>
<dbReference type="Pfam" id="PF13359">
    <property type="entry name" value="DDE_Tnp_4"/>
    <property type="match status" value="1"/>
</dbReference>
<feature type="region of interest" description="Disordered" evidence="8">
    <location>
        <begin position="170"/>
        <end position="231"/>
    </location>
</feature>
<dbReference type="GO" id="GO:0016787">
    <property type="term" value="F:hydrolase activity"/>
    <property type="evidence" value="ECO:0007669"/>
    <property type="project" value="UniProtKB-KW"/>
</dbReference>
<evidence type="ECO:0000313" key="10">
    <source>
        <dbReference type="Proteomes" id="UP000887572"/>
    </source>
</evidence>
<feature type="region of interest" description="Disordered" evidence="8">
    <location>
        <begin position="379"/>
        <end position="400"/>
    </location>
</feature>
<proteinExistence type="inferred from homology"/>
<accession>A0A914I951</accession>
<protein>
    <submittedName>
        <fullName evidence="11">DDE Tnp4 domain-containing protein</fullName>
    </submittedName>
</protein>
<feature type="compositionally biased region" description="Basic and acidic residues" evidence="8">
    <location>
        <begin position="709"/>
        <end position="722"/>
    </location>
</feature>
<dbReference type="GO" id="GO:0046872">
    <property type="term" value="F:metal ion binding"/>
    <property type="evidence" value="ECO:0007669"/>
    <property type="project" value="UniProtKB-KW"/>
</dbReference>